<feature type="region of interest" description="Disordered" evidence="1">
    <location>
        <begin position="1"/>
        <end position="110"/>
    </location>
</feature>
<feature type="compositionally biased region" description="Low complexity" evidence="1">
    <location>
        <begin position="146"/>
        <end position="174"/>
    </location>
</feature>
<dbReference type="Proteomes" id="UP001175211">
    <property type="component" value="Unassembled WGS sequence"/>
</dbReference>
<dbReference type="PANTHER" id="PTHR31781">
    <property type="entry name" value="UNC80"/>
    <property type="match status" value="1"/>
</dbReference>
<feature type="region of interest" description="Disordered" evidence="1">
    <location>
        <begin position="2111"/>
        <end position="2143"/>
    </location>
</feature>
<feature type="compositionally biased region" description="Low complexity" evidence="1">
    <location>
        <begin position="2116"/>
        <end position="2130"/>
    </location>
</feature>
<feature type="region of interest" description="Disordered" evidence="1">
    <location>
        <begin position="2277"/>
        <end position="2298"/>
    </location>
</feature>
<feature type="region of interest" description="Disordered" evidence="1">
    <location>
        <begin position="1110"/>
        <end position="1136"/>
    </location>
</feature>
<feature type="region of interest" description="Disordered" evidence="1">
    <location>
        <begin position="1945"/>
        <end position="1966"/>
    </location>
</feature>
<evidence type="ECO:0000313" key="5">
    <source>
        <dbReference type="Proteomes" id="UP001175211"/>
    </source>
</evidence>
<evidence type="ECO:0000259" key="3">
    <source>
        <dbReference type="Pfam" id="PF20262"/>
    </source>
</evidence>
<protein>
    <submittedName>
        <fullName evidence="4">Uncharacterized protein</fullName>
    </submittedName>
</protein>
<dbReference type="GO" id="GO:0055080">
    <property type="term" value="P:monoatomic cation homeostasis"/>
    <property type="evidence" value="ECO:0007669"/>
    <property type="project" value="TreeGrafter"/>
</dbReference>
<dbReference type="GO" id="GO:0005261">
    <property type="term" value="F:monoatomic cation channel activity"/>
    <property type="evidence" value="ECO:0007669"/>
    <property type="project" value="TreeGrafter"/>
</dbReference>
<accession>A0AA39N639</accession>
<dbReference type="SUPFAM" id="SSF48371">
    <property type="entry name" value="ARM repeat"/>
    <property type="match status" value="1"/>
</dbReference>
<dbReference type="InterPro" id="IPR046460">
    <property type="entry name" value="UNC80_C"/>
</dbReference>
<comment type="caution">
    <text evidence="4">The sequence shown here is derived from an EMBL/GenBank/DDBJ whole genome shotgun (WGS) entry which is preliminary data.</text>
</comment>
<dbReference type="InterPro" id="IPR045852">
    <property type="entry name" value="UNC80_central"/>
</dbReference>
<feature type="region of interest" description="Disordered" evidence="1">
    <location>
        <begin position="144"/>
        <end position="178"/>
    </location>
</feature>
<feature type="domain" description="Protein UNC80 C-terminal" evidence="3">
    <location>
        <begin position="1408"/>
        <end position="1546"/>
    </location>
</feature>
<dbReference type="PANTHER" id="PTHR31781:SF1">
    <property type="entry name" value="PROTEIN UNC-80 HOMOLOG"/>
    <property type="match status" value="1"/>
</dbReference>
<proteinExistence type="predicted"/>
<dbReference type="EMBL" id="JAUEPS010000016">
    <property type="protein sequence ID" value="KAK0458838.1"/>
    <property type="molecule type" value="Genomic_DNA"/>
</dbReference>
<sequence length="2298" mass="257095">MSSKEHEERRRVRGPRRLFSTDSTKTSSSRRSSSDVSLSDDDTRRHYAGGQSKFSPMSQLDEVPLEEHEGWMRQGMVESPLSTPENLFDDVPLPRSESPKPAKPKLEIRTGPSLLAKASASSDNGTLPSPGAARWDRIRQHVLPPSAASSGASRTSSSHVTSSSSSSSQNVSRAPTPKASRFVQRLGFKQVVEHAREVIVDDNRKFSYELQKVCWLARHDEPSSAVRIEQHGTPYLPFMSSTSLNMHAPSMSMSQSNKKHDMRRQSMQSLSSSPQSTASLKQLYHVLLLHSTPTPDGREPAPQLPLENFVLSTLLIPFLTLEKNNRLDEERWFAIEAFEIIRKTWNPLDEIAGVERSMWCIKAALIPPAPIRIRLLTSLWHLTIPPESFSLATSPTTLQGLCQGLFSLLPWVQLHTEEGKLLTQIIHQVRTGSCGKMHKASIESEYSASLVSSDTLQTIRDALVLEALGKCMENSTDADRRWLLVNFLEEQWPIPPRDLALSPVLEAIYSRKLNVFTRVFCSLLESTSPESNRRANDAQHVIKFLQTRVIPELDRLSANNLEAKRNVIKCTLVMLMAEDMNDVGRWCISAIRCWYRDAGSWKDNFEEGLKLVISEGQWQPVIIILTSLAEVLPQDVRKPVIAFMLPPLYDRLVDNPPPLPCLPLTTLFNGLSQAYPQIFYKPLFLCAASVKEVAVVNHLCTITIISRFLPDFWVRDAEMISVAVMSDIGGSGDANGKGKAKEGAWGNARLGQSVLLVELIGKVQGIRREKENTSVSSISEVALLEMIKFAVELEARLALMLQAKERTFMVPPSQRLLFCVLFREIRLLTRSMKGAPWLPQIISWYTAYHNDPEQDAFNDEVNDAVTIIQSLFVMAQDVHSHKRRSTRLLSFALDPATPGANNGSEILTVLSQQSKLIKSLSKGYVSRAMKLLVTISLLLTPENLRRIGPIVWQHYLDGAEASVLASACYLIMQCAEKTSVDLQSVIEKDLTSADHSTKLKAVRRMSTLSNWRFQIASQHVVSDRQHRPFKLARGPLPFIATDMGSSQYVRDDDYLETKDNLPLEMRKRLAEIGWVEDDTPINQQMEWIRTPMSLLPVQQLDRLDFSNTESFPSSPVVSPASSPQKGSPTLGDASDEVALLRRNSSSGGPMYGVKRRAVFVPTLTRIFPVLASMAFDDDFIIACSARSAVVDLMRNDAALLARPVLDLLVEGSKNVLAAVDSLRALLHVQQNLPPSMAHHVFNYLAGFLKHNAKNAMTEEALFEYAHIIPIIAKLVPQVSDLSLRDFRRAKIDAYFVPSGALWFPPNPNPFMFPDSAGGTKNHSGEISPRLIAVTMIRISQNILFLDLLKQNPQDVQLVRKSMSRLVLPSMDDPYEARVLELKDFVPRKRSGSSKTQSRNYKSRAISVLISRSYLPLVAQVFRSMSRHLNDRSELAVLVDGLNRILLAHGSDIGIVSQALIAFMVASTRFHRLFISRGGYTLFIPAIIKVYTEAESHLGIRLAIEYAVNRFFAHHGEAFVYQSMDAMAHVMAITDIKAEWIAKGVYALFSSLRKPISPATQDAAGIHNSNKLQEREALLVLTAEEKPQTFLTSLRPGGGQGKTPIAIDIPEEYEAKRMPVDNFVRLFLTVIAHDLTIIRSEQFLRFLRFLTPHLYHASSSARSVLQQGIEALGMVLLRALSKTKTEAPSRLAEEDSQDVAMDEILDQQLHEKSKTPSDFVSMRLQYLYLVVAFTGAGGHLSMQASHRNLELVKLLLRETTNELSNAISSFLADYMKSAFEQDTPRDLKELLAFLKDLAPVISSYSLTVDFSGVFETTGRLCANPQYAKDLAFSQLVVTQICSAGLKACALAATEKLLFTLPCRISLVKLASHAVCLWGADIMAEIERHKPTYDFLAGVILPFALSMQTATEIDMDRGRLDPWHREVHARAWVRLLSYTMSACQKTRRLADGGSSRERSKSQERSPTLRRKKEQLWSFVTALQVLKIIIVRAHRDLAFSLPDMWVRIAAFLRSMLSEGNAEFATLSRDYSPSPSPTPSPRSSGLFDATFSQSSYFPPSLHRTSLPQQTFFSPRMVDYCLWSLFELLSIHRTPLVLQMRLFVQEKVLALDQDLRSQNASSSSKTSRPVSSVFSKPRRRSGLLSPEISPRIYPSTSLSIQDSSLFSLYSNQQSASSPVSTPIFQDTRRIVHLGLTHQGHSTSVSSRESGQSQAKTTKVRSLSLIKATYRRIRIVQSYMGYQSMLLPLPGGASDLDTSPSTWTQVQALQEVVRETQELIEEFEESQTAESETTVVDVDQSLRH</sequence>
<gene>
    <name evidence="4" type="ORF">EV420DRAFT_1540777</name>
</gene>
<feature type="compositionally biased region" description="Basic and acidic residues" evidence="1">
    <location>
        <begin position="97"/>
        <end position="108"/>
    </location>
</feature>
<reference evidence="4" key="1">
    <citation type="submission" date="2023-06" db="EMBL/GenBank/DDBJ databases">
        <authorList>
            <consortium name="Lawrence Berkeley National Laboratory"/>
            <person name="Ahrendt S."/>
            <person name="Sahu N."/>
            <person name="Indic B."/>
            <person name="Wong-Bajracharya J."/>
            <person name="Merenyi Z."/>
            <person name="Ke H.-M."/>
            <person name="Monk M."/>
            <person name="Kocsube S."/>
            <person name="Drula E."/>
            <person name="Lipzen A."/>
            <person name="Balint B."/>
            <person name="Henrissat B."/>
            <person name="Andreopoulos B."/>
            <person name="Martin F.M."/>
            <person name="Harder C.B."/>
            <person name="Rigling D."/>
            <person name="Ford K.L."/>
            <person name="Foster G.D."/>
            <person name="Pangilinan J."/>
            <person name="Papanicolaou A."/>
            <person name="Barry K."/>
            <person name="LaButti K."/>
            <person name="Viragh M."/>
            <person name="Koriabine M."/>
            <person name="Yan M."/>
            <person name="Riley R."/>
            <person name="Champramary S."/>
            <person name="Plett K.L."/>
            <person name="Tsai I.J."/>
            <person name="Slot J."/>
            <person name="Sipos G."/>
            <person name="Plett J."/>
            <person name="Nagy L.G."/>
            <person name="Grigoriev I.V."/>
        </authorList>
    </citation>
    <scope>NUCLEOTIDE SEQUENCE</scope>
    <source>
        <strain evidence="4">CCBAS 213</strain>
    </source>
</reference>
<dbReference type="InterPro" id="IPR016024">
    <property type="entry name" value="ARM-type_fold"/>
</dbReference>
<feature type="compositionally biased region" description="Basic and acidic residues" evidence="1">
    <location>
        <begin position="1946"/>
        <end position="1961"/>
    </location>
</feature>
<dbReference type="RefSeq" id="XP_060331088.1">
    <property type="nucleotide sequence ID" value="XM_060473094.1"/>
</dbReference>
<feature type="domain" description="Protein UNC80 central region" evidence="2">
    <location>
        <begin position="915"/>
        <end position="1015"/>
    </location>
</feature>
<dbReference type="GO" id="GO:0034703">
    <property type="term" value="C:cation channel complex"/>
    <property type="evidence" value="ECO:0007669"/>
    <property type="project" value="TreeGrafter"/>
</dbReference>
<feature type="compositionally biased region" description="Low complexity" evidence="1">
    <location>
        <begin position="20"/>
        <end position="37"/>
    </location>
</feature>
<organism evidence="4 5">
    <name type="scientific">Armillaria tabescens</name>
    <name type="common">Ringless honey mushroom</name>
    <name type="synonym">Agaricus tabescens</name>
    <dbReference type="NCBI Taxonomy" id="1929756"/>
    <lineage>
        <taxon>Eukaryota</taxon>
        <taxon>Fungi</taxon>
        <taxon>Dikarya</taxon>
        <taxon>Basidiomycota</taxon>
        <taxon>Agaricomycotina</taxon>
        <taxon>Agaricomycetes</taxon>
        <taxon>Agaricomycetidae</taxon>
        <taxon>Agaricales</taxon>
        <taxon>Marasmiineae</taxon>
        <taxon>Physalacriaceae</taxon>
        <taxon>Desarmillaria</taxon>
    </lineage>
</organism>
<keyword evidence="5" id="KW-1185">Reference proteome</keyword>
<feature type="compositionally biased region" description="Low complexity" evidence="1">
    <location>
        <begin position="1110"/>
        <end position="1123"/>
    </location>
</feature>
<evidence type="ECO:0000313" key="4">
    <source>
        <dbReference type="EMBL" id="KAK0458838.1"/>
    </source>
</evidence>
<name>A0AA39N639_ARMTA</name>
<dbReference type="Pfam" id="PF19424">
    <property type="entry name" value="UNC80"/>
    <property type="match status" value="1"/>
</dbReference>
<dbReference type="GeneID" id="85356642"/>
<evidence type="ECO:0000259" key="2">
    <source>
        <dbReference type="Pfam" id="PF19424"/>
    </source>
</evidence>
<dbReference type="Pfam" id="PF20262">
    <property type="entry name" value="UNC80_C"/>
    <property type="match status" value="1"/>
</dbReference>
<evidence type="ECO:0000256" key="1">
    <source>
        <dbReference type="SAM" id="MobiDB-lite"/>
    </source>
</evidence>
<feature type="compositionally biased region" description="Basic and acidic residues" evidence="1">
    <location>
        <begin position="1"/>
        <end position="10"/>
    </location>
</feature>